<keyword evidence="5 9" id="KW-0812">Transmembrane</keyword>
<sequence>MKKHKLDIKQVIISGFALFAIFFGAGNLIIPPYLGLNSGQGWFLASLGFNLSDSFLILLGILAMSKRGADPRKFGEKIGTNFGIILNLICITLVGPLLSIPRTGATTFEVAIVPFIPDFNNVLFSLIFFILVYIITINGSKVIDRVGKYLTPILLIILVVLIIAGISAPSVNLATSQNNRLSDGFIEGYQTMDSLGPVFLTVVILEDFRNKGFRSDDELKKASIYAGIIAVLGLAIVYTGLSYLGAKSSSFVDPSISRTSLLLSLTKNYLGKMGQIALSLVVGFACITTAVGLLSAFASSFSKNLGYKFTYEFYVRLGVTIGFVLSILGVEKIMEISIPILLFIYPIVISLYLLNLIDKENMDPLIYKIVICAVALVSMADSLKVLHIDNFYTNMVGKLPLASYGFAFVFIFIISFILANIISKLKSY</sequence>
<evidence type="ECO:0000256" key="6">
    <source>
        <dbReference type="ARBA" id="ARBA00022970"/>
    </source>
</evidence>
<dbReference type="Pfam" id="PF05525">
    <property type="entry name" value="Branch_AA_trans"/>
    <property type="match status" value="1"/>
</dbReference>
<dbReference type="Proteomes" id="UP000261011">
    <property type="component" value="Unassembled WGS sequence"/>
</dbReference>
<reference evidence="10 11" key="1">
    <citation type="submission" date="2018-08" db="EMBL/GenBank/DDBJ databases">
        <title>A genome reference for cultivated species of the human gut microbiota.</title>
        <authorList>
            <person name="Zou Y."/>
            <person name="Xue W."/>
            <person name="Luo G."/>
        </authorList>
    </citation>
    <scope>NUCLEOTIDE SEQUENCE [LARGE SCALE GENOMIC DNA]</scope>
    <source>
        <strain evidence="10 11">OF01-3</strain>
    </source>
</reference>
<dbReference type="RefSeq" id="WP_117521263.1">
    <property type="nucleotide sequence ID" value="NZ_JAGGLS010000003.1"/>
</dbReference>
<dbReference type="GO" id="GO:0015188">
    <property type="term" value="F:L-isoleucine transmembrane transporter activity"/>
    <property type="evidence" value="ECO:0007669"/>
    <property type="project" value="TreeGrafter"/>
</dbReference>
<evidence type="ECO:0000256" key="4">
    <source>
        <dbReference type="ARBA" id="ARBA00022475"/>
    </source>
</evidence>
<dbReference type="PANTHER" id="PTHR30588:SF0">
    <property type="entry name" value="BRANCHED-CHAIN AMINO ACID PERMEASE BRNQ"/>
    <property type="match status" value="1"/>
</dbReference>
<feature type="transmembrane region" description="Helical" evidence="9">
    <location>
        <begin position="313"/>
        <end position="330"/>
    </location>
</feature>
<dbReference type="OrthoDB" id="9783920at2"/>
<protein>
    <recommendedName>
        <fullName evidence="9">Branched-chain amino acid transport system carrier protein</fullName>
    </recommendedName>
</protein>
<dbReference type="GO" id="GO:0005886">
    <property type="term" value="C:plasma membrane"/>
    <property type="evidence" value="ECO:0007669"/>
    <property type="project" value="UniProtKB-SubCell"/>
</dbReference>
<comment type="subcellular location">
    <subcellularLocation>
        <location evidence="1 9">Cell membrane</location>
        <topology evidence="1 9">Multi-pass membrane protein</topology>
    </subcellularLocation>
</comment>
<comment type="function">
    <text evidence="9">Component of the transport system for branched-chain amino acids.</text>
</comment>
<feature type="transmembrane region" description="Helical" evidence="9">
    <location>
        <begin position="403"/>
        <end position="422"/>
    </location>
</feature>
<dbReference type="NCBIfam" id="TIGR00796">
    <property type="entry name" value="livcs"/>
    <property type="match status" value="1"/>
</dbReference>
<evidence type="ECO:0000256" key="7">
    <source>
        <dbReference type="ARBA" id="ARBA00022989"/>
    </source>
</evidence>
<gene>
    <name evidence="10" type="primary">brnQ</name>
    <name evidence="10" type="ORF">DXA39_04120</name>
</gene>
<accession>A0A3E2TI53</accession>
<evidence type="ECO:0000256" key="8">
    <source>
        <dbReference type="ARBA" id="ARBA00023136"/>
    </source>
</evidence>
<evidence type="ECO:0000313" key="11">
    <source>
        <dbReference type="Proteomes" id="UP000261011"/>
    </source>
</evidence>
<dbReference type="AlphaFoldDB" id="A0A3E2TI53"/>
<dbReference type="GO" id="GO:0015190">
    <property type="term" value="F:L-leucine transmembrane transporter activity"/>
    <property type="evidence" value="ECO:0007669"/>
    <property type="project" value="TreeGrafter"/>
</dbReference>
<keyword evidence="7 9" id="KW-1133">Transmembrane helix</keyword>
<dbReference type="InterPro" id="IPR004685">
    <property type="entry name" value="Brnchd-chn_aa_trnsp_Livcs"/>
</dbReference>
<keyword evidence="8 9" id="KW-0472">Membrane</keyword>
<dbReference type="PANTHER" id="PTHR30588">
    <property type="entry name" value="BRANCHED-CHAIN AMINO ACID TRANSPORT SYSTEM 2 CARRIER PROTEIN"/>
    <property type="match status" value="1"/>
</dbReference>
<feature type="transmembrane region" description="Helical" evidence="9">
    <location>
        <begin position="276"/>
        <end position="301"/>
    </location>
</feature>
<keyword evidence="3 9" id="KW-0813">Transport</keyword>
<evidence type="ECO:0000256" key="1">
    <source>
        <dbReference type="ARBA" id="ARBA00004651"/>
    </source>
</evidence>
<evidence type="ECO:0000256" key="2">
    <source>
        <dbReference type="ARBA" id="ARBA00008540"/>
    </source>
</evidence>
<feature type="transmembrane region" description="Helical" evidence="9">
    <location>
        <begin position="149"/>
        <end position="168"/>
    </location>
</feature>
<dbReference type="GO" id="GO:0015818">
    <property type="term" value="P:isoleucine transport"/>
    <property type="evidence" value="ECO:0007669"/>
    <property type="project" value="TreeGrafter"/>
</dbReference>
<feature type="transmembrane region" description="Helical" evidence="9">
    <location>
        <begin position="12"/>
        <end position="30"/>
    </location>
</feature>
<evidence type="ECO:0000256" key="5">
    <source>
        <dbReference type="ARBA" id="ARBA00022692"/>
    </source>
</evidence>
<dbReference type="GO" id="GO:0015820">
    <property type="term" value="P:L-leucine transport"/>
    <property type="evidence" value="ECO:0007669"/>
    <property type="project" value="TreeGrafter"/>
</dbReference>
<name>A0A3E2TI53_9FIRM</name>
<organism evidence="10 11">
    <name type="scientific">Anaerococcus nagyae</name>
    <dbReference type="NCBI Taxonomy" id="1755241"/>
    <lineage>
        <taxon>Bacteria</taxon>
        <taxon>Bacillati</taxon>
        <taxon>Bacillota</taxon>
        <taxon>Tissierellia</taxon>
        <taxon>Tissierellales</taxon>
        <taxon>Peptoniphilaceae</taxon>
        <taxon>Anaerococcus</taxon>
    </lineage>
</organism>
<keyword evidence="6 9" id="KW-0029">Amino-acid transport</keyword>
<keyword evidence="4" id="KW-1003">Cell membrane</keyword>
<keyword evidence="11" id="KW-1185">Reference proteome</keyword>
<comment type="caution">
    <text evidence="9">Lacks conserved residue(s) required for the propagation of feature annotation.</text>
</comment>
<evidence type="ECO:0000313" key="10">
    <source>
        <dbReference type="EMBL" id="RGB76362.1"/>
    </source>
</evidence>
<evidence type="ECO:0000256" key="9">
    <source>
        <dbReference type="RuleBase" id="RU362122"/>
    </source>
</evidence>
<feature type="transmembrane region" description="Helical" evidence="9">
    <location>
        <begin position="119"/>
        <end position="137"/>
    </location>
</feature>
<feature type="transmembrane region" description="Helical" evidence="9">
    <location>
        <begin position="82"/>
        <end position="99"/>
    </location>
</feature>
<feature type="transmembrane region" description="Helical" evidence="9">
    <location>
        <begin position="336"/>
        <end position="353"/>
    </location>
</feature>
<comment type="caution">
    <text evidence="10">The sequence shown here is derived from an EMBL/GenBank/DDBJ whole genome shotgun (WGS) entry which is preliminary data.</text>
</comment>
<feature type="transmembrane region" description="Helical" evidence="9">
    <location>
        <begin position="365"/>
        <end position="383"/>
    </location>
</feature>
<dbReference type="GO" id="GO:0005304">
    <property type="term" value="F:L-valine transmembrane transporter activity"/>
    <property type="evidence" value="ECO:0007669"/>
    <property type="project" value="TreeGrafter"/>
</dbReference>
<proteinExistence type="inferred from homology"/>
<feature type="transmembrane region" description="Helical" evidence="9">
    <location>
        <begin position="42"/>
        <end position="62"/>
    </location>
</feature>
<dbReference type="EMBL" id="QVEU01000003">
    <property type="protein sequence ID" value="RGB76362.1"/>
    <property type="molecule type" value="Genomic_DNA"/>
</dbReference>
<evidence type="ECO:0000256" key="3">
    <source>
        <dbReference type="ARBA" id="ARBA00022448"/>
    </source>
</evidence>
<comment type="similarity">
    <text evidence="2 9">Belongs to the branched chain amino acid transporter family.</text>
</comment>
<feature type="transmembrane region" description="Helical" evidence="9">
    <location>
        <begin position="225"/>
        <end position="246"/>
    </location>
</feature>